<dbReference type="InterPro" id="IPR050744">
    <property type="entry name" value="AI-2_Isomerase_LsrG"/>
</dbReference>
<keyword evidence="3" id="KW-1185">Reference proteome</keyword>
<dbReference type="Pfam" id="PF03992">
    <property type="entry name" value="ABM"/>
    <property type="match status" value="1"/>
</dbReference>
<dbReference type="OrthoDB" id="9812192at2"/>
<dbReference type="PROSITE" id="PS51725">
    <property type="entry name" value="ABM"/>
    <property type="match status" value="1"/>
</dbReference>
<dbReference type="SUPFAM" id="SSF54909">
    <property type="entry name" value="Dimeric alpha+beta barrel"/>
    <property type="match status" value="1"/>
</dbReference>
<protein>
    <submittedName>
        <fullName evidence="2">Antibiotic biosynthesis monooxygenase</fullName>
    </submittedName>
</protein>
<dbReference type="PANTHER" id="PTHR33336:SF15">
    <property type="entry name" value="ABM DOMAIN-CONTAINING PROTEIN"/>
    <property type="match status" value="1"/>
</dbReference>
<dbReference type="InterPro" id="IPR007138">
    <property type="entry name" value="ABM_dom"/>
</dbReference>
<dbReference type="Gene3D" id="3.30.70.100">
    <property type="match status" value="1"/>
</dbReference>
<evidence type="ECO:0000313" key="3">
    <source>
        <dbReference type="Proteomes" id="UP000773614"/>
    </source>
</evidence>
<accession>A0A964WS05</accession>
<evidence type="ECO:0000259" key="1">
    <source>
        <dbReference type="PROSITE" id="PS51725"/>
    </source>
</evidence>
<reference evidence="2" key="1">
    <citation type="submission" date="2019-03" db="EMBL/GenBank/DDBJ databases">
        <title>Afifella sp. nov., isolated from activated sludge.</title>
        <authorList>
            <person name="Li Q."/>
            <person name="Liu Y."/>
        </authorList>
    </citation>
    <scope>NUCLEOTIDE SEQUENCE</scope>
    <source>
        <strain evidence="2">L72</strain>
    </source>
</reference>
<keyword evidence="2" id="KW-0503">Monooxygenase</keyword>
<proteinExistence type="predicted"/>
<dbReference type="GO" id="GO:0004497">
    <property type="term" value="F:monooxygenase activity"/>
    <property type="evidence" value="ECO:0007669"/>
    <property type="project" value="UniProtKB-KW"/>
</dbReference>
<comment type="caution">
    <text evidence="2">The sequence shown here is derived from an EMBL/GenBank/DDBJ whole genome shotgun (WGS) entry which is preliminary data.</text>
</comment>
<sequence>MTHVVVARWRCAPGNAATVTEILRDLAAQSRREPGVVRFVVHRAAEEPGSFLIYEEYADEAAFRAHRATAHFRDLVLGRAVPLLDARTVEAFAAID</sequence>
<name>A0A964WS05_9HYPH</name>
<dbReference type="AlphaFoldDB" id="A0A964WS05"/>
<dbReference type="EMBL" id="SPKJ01000002">
    <property type="protein sequence ID" value="MYZ46340.1"/>
    <property type="molecule type" value="Genomic_DNA"/>
</dbReference>
<keyword evidence="2" id="KW-0560">Oxidoreductase</keyword>
<feature type="domain" description="ABM" evidence="1">
    <location>
        <begin position="3"/>
        <end position="92"/>
    </location>
</feature>
<dbReference type="InterPro" id="IPR011008">
    <property type="entry name" value="Dimeric_a/b-barrel"/>
</dbReference>
<organism evidence="2 3">
    <name type="scientific">Propylenella binzhouense</name>
    <dbReference type="NCBI Taxonomy" id="2555902"/>
    <lineage>
        <taxon>Bacteria</taxon>
        <taxon>Pseudomonadati</taxon>
        <taxon>Pseudomonadota</taxon>
        <taxon>Alphaproteobacteria</taxon>
        <taxon>Hyphomicrobiales</taxon>
        <taxon>Propylenellaceae</taxon>
        <taxon>Propylenella</taxon>
    </lineage>
</organism>
<dbReference type="Proteomes" id="UP000773614">
    <property type="component" value="Unassembled WGS sequence"/>
</dbReference>
<evidence type="ECO:0000313" key="2">
    <source>
        <dbReference type="EMBL" id="MYZ46340.1"/>
    </source>
</evidence>
<dbReference type="RefSeq" id="WP_161138681.1">
    <property type="nucleotide sequence ID" value="NZ_SPKJ01000002.1"/>
</dbReference>
<gene>
    <name evidence="2" type="ORF">E4O86_01205</name>
</gene>
<dbReference type="PANTHER" id="PTHR33336">
    <property type="entry name" value="QUINOL MONOOXYGENASE YGIN-RELATED"/>
    <property type="match status" value="1"/>
</dbReference>